<dbReference type="EMBL" id="JADBJN010000002">
    <property type="protein sequence ID" value="KAG5677538.1"/>
    <property type="molecule type" value="Genomic_DNA"/>
</dbReference>
<evidence type="ECO:0000313" key="1">
    <source>
        <dbReference type="EMBL" id="KAG5677538.1"/>
    </source>
</evidence>
<comment type="caution">
    <text evidence="1">The sequence shown here is derived from an EMBL/GenBank/DDBJ whole genome shotgun (WGS) entry which is preliminary data.</text>
</comment>
<accession>A0A9J6C679</accession>
<evidence type="ECO:0008006" key="3">
    <source>
        <dbReference type="Google" id="ProtNLM"/>
    </source>
</evidence>
<dbReference type="AlphaFoldDB" id="A0A9J6C679"/>
<gene>
    <name evidence="1" type="ORF">PVAND_007290</name>
</gene>
<proteinExistence type="predicted"/>
<organism evidence="1 2">
    <name type="scientific">Polypedilum vanderplanki</name>
    <name type="common">Sleeping chironomid midge</name>
    <dbReference type="NCBI Taxonomy" id="319348"/>
    <lineage>
        <taxon>Eukaryota</taxon>
        <taxon>Metazoa</taxon>
        <taxon>Ecdysozoa</taxon>
        <taxon>Arthropoda</taxon>
        <taxon>Hexapoda</taxon>
        <taxon>Insecta</taxon>
        <taxon>Pterygota</taxon>
        <taxon>Neoptera</taxon>
        <taxon>Endopterygota</taxon>
        <taxon>Diptera</taxon>
        <taxon>Nematocera</taxon>
        <taxon>Chironomoidea</taxon>
        <taxon>Chironomidae</taxon>
        <taxon>Chironominae</taxon>
        <taxon>Polypedilum</taxon>
        <taxon>Polypedilum</taxon>
    </lineage>
</organism>
<reference evidence="1" key="1">
    <citation type="submission" date="2021-03" db="EMBL/GenBank/DDBJ databases">
        <title>Chromosome level genome of the anhydrobiotic midge Polypedilum vanderplanki.</title>
        <authorList>
            <person name="Yoshida Y."/>
            <person name="Kikawada T."/>
            <person name="Gusev O."/>
        </authorList>
    </citation>
    <scope>NUCLEOTIDE SEQUENCE</scope>
    <source>
        <strain evidence="1">NIAS01</strain>
        <tissue evidence="1">Whole body or cell culture</tissue>
    </source>
</reference>
<protein>
    <recommendedName>
        <fullName evidence="3">DDE-1 domain-containing protein</fullName>
    </recommendedName>
</protein>
<evidence type="ECO:0000313" key="2">
    <source>
        <dbReference type="Proteomes" id="UP001107558"/>
    </source>
</evidence>
<dbReference type="Proteomes" id="UP001107558">
    <property type="component" value="Chromosome 2"/>
</dbReference>
<name>A0A9J6C679_POLVA</name>
<sequence>MVNLYNNTVLFSKLKNLPNDLPKEKNFTADVNETGMWSTALLESYLQNVIYKRKETSLLRQPVLLILDSFASHIKVATSKKFERGNTKVPSHKQVAQWIVEWSKNVSIDLISNAFSLCGIGSCESFNEENLHTPLKNLIQSSDDDSWIRDNSEIFVSDNMLYIDEEEYYFPPSESNTSSKSFFICIYKFKEIKESFAIWIRNYCKEIIERIKLLWNIEIDEVDAKTLSNGNLLGNNLDIHAISDIEDILIDITVIDEESMILENLKFESSVVRQKLELVCLQNYYIMKKI</sequence>
<keyword evidence="2" id="KW-1185">Reference proteome</keyword>